<evidence type="ECO:0000256" key="4">
    <source>
        <dbReference type="PIRSR" id="PIRSR606710-1"/>
    </source>
</evidence>
<name>A0A4P8XLL5_9BACL</name>
<feature type="active site" description="Proton donor" evidence="4">
    <location>
        <position position="187"/>
    </location>
</feature>
<dbReference type="InterPro" id="IPR041542">
    <property type="entry name" value="GH43_C2"/>
</dbReference>
<dbReference type="Pfam" id="PF04616">
    <property type="entry name" value="Glyco_hydro_43"/>
    <property type="match status" value="1"/>
</dbReference>
<dbReference type="InterPro" id="IPR051795">
    <property type="entry name" value="Glycosyl_Hydrlase_43"/>
</dbReference>
<reference evidence="8 9" key="1">
    <citation type="submission" date="2019-05" db="EMBL/GenBank/DDBJ databases">
        <authorList>
            <person name="Chen C."/>
        </authorList>
    </citation>
    <scope>NUCLEOTIDE SEQUENCE [LARGE SCALE GENOMIC DNA]</scope>
    <source>
        <strain evidence="8 9">HB172198</strain>
    </source>
</reference>
<feature type="site" description="Important for catalytic activity, responsible for pKa modulation of the active site Glu and correct orientation of both the proton donor and substrate" evidence="5">
    <location>
        <position position="128"/>
    </location>
</feature>
<dbReference type="Pfam" id="PF17851">
    <property type="entry name" value="GH43_C2"/>
    <property type="match status" value="1"/>
</dbReference>
<feature type="active site" description="Proton acceptor" evidence="4">
    <location>
        <position position="15"/>
    </location>
</feature>
<proteinExistence type="inferred from homology"/>
<keyword evidence="9" id="KW-1185">Reference proteome</keyword>
<evidence type="ECO:0000256" key="5">
    <source>
        <dbReference type="PIRSR" id="PIRSR606710-2"/>
    </source>
</evidence>
<dbReference type="KEGG" id="palo:E6C60_0355"/>
<comment type="similarity">
    <text evidence="1 6">Belongs to the glycosyl hydrolase 43 family.</text>
</comment>
<gene>
    <name evidence="8" type="ORF">E6C60_0355</name>
</gene>
<dbReference type="Gene3D" id="2.115.10.20">
    <property type="entry name" value="Glycosyl hydrolase domain, family 43"/>
    <property type="match status" value="1"/>
</dbReference>
<keyword evidence="2 6" id="KW-0378">Hydrolase</keyword>
<dbReference type="Gene3D" id="2.60.120.200">
    <property type="match status" value="1"/>
</dbReference>
<evidence type="ECO:0000259" key="7">
    <source>
        <dbReference type="Pfam" id="PF17851"/>
    </source>
</evidence>
<dbReference type="InterPro" id="IPR013320">
    <property type="entry name" value="ConA-like_dom_sf"/>
</dbReference>
<dbReference type="PANTHER" id="PTHR42812">
    <property type="entry name" value="BETA-XYLOSIDASE"/>
    <property type="match status" value="1"/>
</dbReference>
<keyword evidence="3 6" id="KW-0326">Glycosidase</keyword>
<dbReference type="InterPro" id="IPR023296">
    <property type="entry name" value="Glyco_hydro_beta-prop_sf"/>
</dbReference>
<dbReference type="GO" id="GO:0004553">
    <property type="term" value="F:hydrolase activity, hydrolyzing O-glycosyl compounds"/>
    <property type="evidence" value="ECO:0007669"/>
    <property type="project" value="InterPro"/>
</dbReference>
<evidence type="ECO:0000256" key="2">
    <source>
        <dbReference type="ARBA" id="ARBA00022801"/>
    </source>
</evidence>
<dbReference type="Proteomes" id="UP000300879">
    <property type="component" value="Chromosome"/>
</dbReference>
<evidence type="ECO:0000313" key="9">
    <source>
        <dbReference type="Proteomes" id="UP000300879"/>
    </source>
</evidence>
<feature type="domain" description="Beta-xylosidase C-terminal Concanavalin A-like" evidence="7">
    <location>
        <begin position="325"/>
        <end position="529"/>
    </location>
</feature>
<dbReference type="SUPFAM" id="SSF49899">
    <property type="entry name" value="Concanavalin A-like lectins/glucanases"/>
    <property type="match status" value="1"/>
</dbReference>
<dbReference type="AlphaFoldDB" id="A0A4P8XLL5"/>
<dbReference type="GO" id="GO:0005975">
    <property type="term" value="P:carbohydrate metabolic process"/>
    <property type="evidence" value="ECO:0007669"/>
    <property type="project" value="InterPro"/>
</dbReference>
<organism evidence="8 9">
    <name type="scientific">Paenibacillus algicola</name>
    <dbReference type="NCBI Taxonomy" id="2565926"/>
    <lineage>
        <taxon>Bacteria</taxon>
        <taxon>Bacillati</taxon>
        <taxon>Bacillota</taxon>
        <taxon>Bacilli</taxon>
        <taxon>Bacillales</taxon>
        <taxon>Paenibacillaceae</taxon>
        <taxon>Paenibacillus</taxon>
    </lineage>
</organism>
<dbReference type="EMBL" id="CP040396">
    <property type="protein sequence ID" value="QCT01079.1"/>
    <property type="molecule type" value="Genomic_DNA"/>
</dbReference>
<evidence type="ECO:0000256" key="1">
    <source>
        <dbReference type="ARBA" id="ARBA00009865"/>
    </source>
</evidence>
<evidence type="ECO:0000256" key="3">
    <source>
        <dbReference type="ARBA" id="ARBA00023295"/>
    </source>
</evidence>
<dbReference type="SUPFAM" id="SSF75005">
    <property type="entry name" value="Arabinanase/levansucrase/invertase"/>
    <property type="match status" value="1"/>
</dbReference>
<evidence type="ECO:0000256" key="6">
    <source>
        <dbReference type="RuleBase" id="RU361187"/>
    </source>
</evidence>
<dbReference type="RefSeq" id="WP_138224197.1">
    <property type="nucleotide sequence ID" value="NZ_CP040396.1"/>
</dbReference>
<dbReference type="PANTHER" id="PTHR42812:SF12">
    <property type="entry name" value="BETA-XYLOSIDASE-RELATED"/>
    <property type="match status" value="1"/>
</dbReference>
<accession>A0A4P8XLL5</accession>
<evidence type="ECO:0000313" key="8">
    <source>
        <dbReference type="EMBL" id="QCT01079.1"/>
    </source>
</evidence>
<dbReference type="OrthoDB" id="9801455at2"/>
<sequence length="531" mass="60081">MHMITNPILRGFNPDPSILRVEEDYYIATSTFEWFPGVQIHHSRDLVNWRLLTHPLQRREQLNMSGNPNSGGVWAPHLSFDGSLYYLVYTNVRSLTGVYKDTPNYVVTAKHITGPWSDPVYLNSSGFDPSLFHDQDGKKWLVNMVWDHRKGRNPFKGIVLQEYSVQEQRLVGPIQTIFEGTSLGCTEGPHIYRIENYYYLLVAEGGTGYEHAVTLARSRSLTGPYEVDPLNPVLTSSHHESLPLQKAGHGSLVQTSTGEWYMAHLCARPLPGRKQCHLGRETAIQRCHWTDDGWLRVADPQHLPQEKVAGPALPLAPVEKEPALDHFDHPALSPSFSTLREPADPSWLSLEERPGWLRLRGRESLNSWHAQSLTAKRLASFTCEVETRLQFEPKSFQQMAGLIAYYNTKNYYYVHVTREEAAGKCLHLISVVQGQYDELTEPMPLHGTEPVYLKVCFHYDVLQFYASVDGSHWSSIGPALDVGCLSDEAATTFQNGVFTDWGFTGTFVGVCAQDLSGQRLHADFDYFSLKE</sequence>
<dbReference type="InterPro" id="IPR006710">
    <property type="entry name" value="Glyco_hydro_43"/>
</dbReference>
<protein>
    <submittedName>
        <fullName evidence="8">Xylan 1,4-beta-xylosidase</fullName>
    </submittedName>
</protein>
<dbReference type="CDD" id="cd09000">
    <property type="entry name" value="GH43_SXA-like"/>
    <property type="match status" value="1"/>
</dbReference>